<feature type="region of interest" description="Disordered" evidence="7">
    <location>
        <begin position="803"/>
        <end position="894"/>
    </location>
</feature>
<evidence type="ECO:0000256" key="3">
    <source>
        <dbReference type="ARBA" id="ARBA00022722"/>
    </source>
</evidence>
<feature type="region of interest" description="Disordered" evidence="7">
    <location>
        <begin position="693"/>
        <end position="745"/>
    </location>
</feature>
<dbReference type="EMBL" id="CADCXV010001235">
    <property type="protein sequence ID" value="CAB0042876.1"/>
    <property type="molecule type" value="Genomic_DNA"/>
</dbReference>
<protein>
    <recommendedName>
        <fullName evidence="1">RNA-directed DNA polymerase</fullName>
        <ecNumber evidence="1">2.7.7.49</ecNumber>
    </recommendedName>
</protein>
<dbReference type="GO" id="GO:0003964">
    <property type="term" value="F:RNA-directed DNA polymerase activity"/>
    <property type="evidence" value="ECO:0007669"/>
    <property type="project" value="UniProtKB-KW"/>
</dbReference>
<evidence type="ECO:0000313" key="10">
    <source>
        <dbReference type="EMBL" id="CAB0042876.1"/>
    </source>
</evidence>
<dbReference type="OrthoDB" id="7616733at2759"/>
<dbReference type="CDD" id="cd01647">
    <property type="entry name" value="RT_LTR"/>
    <property type="match status" value="1"/>
</dbReference>
<proteinExistence type="predicted"/>
<feature type="non-terminal residue" evidence="10">
    <location>
        <position position="1"/>
    </location>
</feature>
<evidence type="ECO:0000313" key="11">
    <source>
        <dbReference type="Proteomes" id="UP000479190"/>
    </source>
</evidence>
<reference evidence="10 11" key="1">
    <citation type="submission" date="2020-02" db="EMBL/GenBank/DDBJ databases">
        <authorList>
            <person name="Ferguson B K."/>
        </authorList>
    </citation>
    <scope>NUCLEOTIDE SEQUENCE [LARGE SCALE GENOMIC DNA]</scope>
</reference>
<dbReference type="SUPFAM" id="SSF56672">
    <property type="entry name" value="DNA/RNA polymerases"/>
    <property type="match status" value="1"/>
</dbReference>
<dbReference type="GO" id="GO:0004519">
    <property type="term" value="F:endonuclease activity"/>
    <property type="evidence" value="ECO:0007669"/>
    <property type="project" value="UniProtKB-KW"/>
</dbReference>
<dbReference type="FunFam" id="3.10.20.370:FF:000001">
    <property type="entry name" value="Retrovirus-related Pol polyprotein from transposon 17.6-like protein"/>
    <property type="match status" value="1"/>
</dbReference>
<feature type="compositionally biased region" description="Basic and acidic residues" evidence="7">
    <location>
        <begin position="865"/>
        <end position="894"/>
    </location>
</feature>
<dbReference type="CDD" id="cd09274">
    <property type="entry name" value="RNase_HI_RT_Ty3"/>
    <property type="match status" value="1"/>
</dbReference>
<dbReference type="Pfam" id="PF17919">
    <property type="entry name" value="RT_RNaseH_2"/>
    <property type="match status" value="1"/>
</dbReference>
<dbReference type="Pfam" id="PF00078">
    <property type="entry name" value="RVT_1"/>
    <property type="match status" value="1"/>
</dbReference>
<keyword evidence="2" id="KW-0808">Transferase</keyword>
<evidence type="ECO:0000256" key="4">
    <source>
        <dbReference type="ARBA" id="ARBA00022759"/>
    </source>
</evidence>
<dbReference type="InterPro" id="IPR043128">
    <property type="entry name" value="Rev_trsase/Diguanyl_cyclase"/>
</dbReference>
<evidence type="ECO:0000256" key="7">
    <source>
        <dbReference type="SAM" id="MobiDB-lite"/>
    </source>
</evidence>
<evidence type="ECO:0000256" key="5">
    <source>
        <dbReference type="ARBA" id="ARBA00022918"/>
    </source>
</evidence>
<dbReference type="PANTHER" id="PTHR37984">
    <property type="entry name" value="PROTEIN CBG26694"/>
    <property type="match status" value="1"/>
</dbReference>
<dbReference type="AlphaFoldDB" id="A0A6H5J296"/>
<keyword evidence="3" id="KW-0540">Nuclease</keyword>
<dbReference type="EC" id="2.7.7.49" evidence="1"/>
<evidence type="ECO:0000256" key="1">
    <source>
        <dbReference type="ARBA" id="ARBA00012493"/>
    </source>
</evidence>
<keyword evidence="6" id="KW-0511">Multifunctional enzyme</keyword>
<organism evidence="10 11">
    <name type="scientific">Trichogramma brassicae</name>
    <dbReference type="NCBI Taxonomy" id="86971"/>
    <lineage>
        <taxon>Eukaryota</taxon>
        <taxon>Metazoa</taxon>
        <taxon>Ecdysozoa</taxon>
        <taxon>Arthropoda</taxon>
        <taxon>Hexapoda</taxon>
        <taxon>Insecta</taxon>
        <taxon>Pterygota</taxon>
        <taxon>Neoptera</taxon>
        <taxon>Endopterygota</taxon>
        <taxon>Hymenoptera</taxon>
        <taxon>Apocrita</taxon>
        <taxon>Proctotrupomorpha</taxon>
        <taxon>Chalcidoidea</taxon>
        <taxon>Trichogrammatidae</taxon>
        <taxon>Trichogramma</taxon>
    </lineage>
</organism>
<keyword evidence="4" id="KW-0378">Hydrolase</keyword>
<evidence type="ECO:0000259" key="8">
    <source>
        <dbReference type="Pfam" id="PF00078"/>
    </source>
</evidence>
<feature type="domain" description="Reverse transcriptase/retrotransposon-derived protein RNase H-like" evidence="9">
    <location>
        <begin position="389"/>
        <end position="487"/>
    </location>
</feature>
<dbReference type="PANTHER" id="PTHR37984:SF5">
    <property type="entry name" value="PROTEIN NYNRIN-LIKE"/>
    <property type="match status" value="1"/>
</dbReference>
<feature type="domain" description="Reverse transcriptase" evidence="8">
    <location>
        <begin position="221"/>
        <end position="297"/>
    </location>
</feature>
<evidence type="ECO:0000259" key="9">
    <source>
        <dbReference type="Pfam" id="PF17919"/>
    </source>
</evidence>
<feature type="compositionally biased region" description="Polar residues" evidence="7">
    <location>
        <begin position="834"/>
        <end position="851"/>
    </location>
</feature>
<dbReference type="Proteomes" id="UP000479190">
    <property type="component" value="Unassembled WGS sequence"/>
</dbReference>
<keyword evidence="5" id="KW-0695">RNA-directed DNA polymerase</keyword>
<keyword evidence="11" id="KW-1185">Reference proteome</keyword>
<name>A0A6H5J296_9HYME</name>
<evidence type="ECO:0000256" key="6">
    <source>
        <dbReference type="ARBA" id="ARBA00023268"/>
    </source>
</evidence>
<dbReference type="InterPro" id="IPR043502">
    <property type="entry name" value="DNA/RNA_pol_sf"/>
</dbReference>
<accession>A0A6H5J296</accession>
<dbReference type="InterPro" id="IPR041577">
    <property type="entry name" value="RT_RNaseH_2"/>
</dbReference>
<sequence>SRNDGGNDIGVEEGTIDHTLKVIIIRVVIRKGVKSQRSCAVLGPSRKSPAKKLVECSEQSSGAEQKGAEIKYKDARINLALSRRQPPLIEWVEDSFSRSPTTDKAAENAPSERQSTLPLEERKKKIFELMDTEGCSEDELVAVRELIEHNPYVFGLDGEPLPISNVIKCSITTTSEKPFAPKHYRYPPKIKEQMQKEIDKLLKGDIIVKSTTPWLSPLWIVPKKTVDQSGNKKWRLVTDFRQLNEMTEGYCHPIPLTVDILERLASANYISCIDLRSGFHQIAMDEDSAYKTGFAGPDGIRKGHMSIEPSKCQMLKKEAKVLGHIVGNGEIKPDPTKIEAMRDYPAPTNAKKVKQFLGLTGYYRRFIKGYATIARPLQKLLRKTEKFVWGEEQEKAFKDLVHRLCDYPVLKTPDFSKPFILTTDASDYAIGAILGQGEVGKDHACAYASRCLKSAELRYPTYDKELLAVVYGKEQFYYYLWGRKFTVVTDHQALVHFSKTRKPDLRFNRLKAELRGYEFDIVYRRGLVNSNVDALSRNPVIRQGDDITELPRAQLYELADKQEEETNVLEEEKDHPPGRIFKVRARREKKKKALMTEGRKSGDEKVKSDDGSFTVLLLSMQYTSDSDVSMKVVSGPRKAKLRAKEKIANIIQSTRRPKAHAETAASLVYQAQSTQTRSANKVASPSITNEQIAETQNAHDASDCKATISSDKSAHMSDVMRPSPSYASQPQARLPDTARTNGTSVVSHADSIQFIRRSLPEIARNLSSRIVVASNKPFIHLHLADAHYTPYIPVAMATIEGVESRKIPTREQDDTGNDMPYDPPDDVRFEQQQDETSPVDQSYQQKLWQDQKSVDKQSENSLQLSEKRNEVTDRLSIIERSNDHDKETTKGFEPPKEQIQITKDNALCRYIVAKARPPRDKPPWLSGKDTVFGGVLTSRDHPFKYNDHFIFAMTTSCAASVGRCTKNNSRFTLYNRPTTRSHKEKRSLVPVLGRVANLLFGTLDDLAEERIQSWIETSANDTRALAALFANQTEITKHTQSLQIPSRSSLPHRLISYRYICWKMEARGSLSEIY</sequence>
<feature type="compositionally biased region" description="Basic and acidic residues" evidence="7">
    <location>
        <begin position="803"/>
        <end position="813"/>
    </location>
</feature>
<dbReference type="InterPro" id="IPR000477">
    <property type="entry name" value="RT_dom"/>
</dbReference>
<feature type="region of interest" description="Disordered" evidence="7">
    <location>
        <begin position="94"/>
        <end position="116"/>
    </location>
</feature>
<dbReference type="FunFam" id="3.30.70.270:FF:000020">
    <property type="entry name" value="Transposon Tf2-6 polyprotein-like Protein"/>
    <property type="match status" value="1"/>
</dbReference>
<dbReference type="Gene3D" id="3.30.70.270">
    <property type="match status" value="2"/>
</dbReference>
<gene>
    <name evidence="10" type="ORF">TBRA_LOCUS14465</name>
</gene>
<keyword evidence="4" id="KW-0255">Endonuclease</keyword>
<dbReference type="InterPro" id="IPR050951">
    <property type="entry name" value="Retrovirus_Pol_polyprotein"/>
</dbReference>
<evidence type="ECO:0000256" key="2">
    <source>
        <dbReference type="ARBA" id="ARBA00022695"/>
    </source>
</evidence>
<dbReference type="Gene3D" id="3.10.10.10">
    <property type="entry name" value="HIV Type 1 Reverse Transcriptase, subunit A, domain 1"/>
    <property type="match status" value="1"/>
</dbReference>
<keyword evidence="2" id="KW-0548">Nucleotidyltransferase</keyword>